<protein>
    <submittedName>
        <fullName evidence="2">Uncharacterized protein</fullName>
    </submittedName>
</protein>
<evidence type="ECO:0000256" key="1">
    <source>
        <dbReference type="SAM" id="Phobius"/>
    </source>
</evidence>
<keyword evidence="1" id="KW-0472">Membrane</keyword>
<evidence type="ECO:0000313" key="3">
    <source>
        <dbReference type="Proteomes" id="UP000241488"/>
    </source>
</evidence>
<keyword evidence="1" id="KW-0812">Transmembrane</keyword>
<dbReference type="KEGG" id="vg:55607725"/>
<accession>A0A2P1CCR0</accession>
<evidence type="ECO:0000313" key="2">
    <source>
        <dbReference type="EMBL" id="AVJ49003.1"/>
    </source>
</evidence>
<name>A0A2P1CCR0_9CAUD</name>
<dbReference type="GeneID" id="55607725"/>
<sequence length="64" mass="7150">MSHHIKIGNVYAVNRAVFVVLSVTSTSVMVINVRTSTVTVRQRDHINEAWNLIGTAYIPKKEAI</sequence>
<dbReference type="Proteomes" id="UP000241488">
    <property type="component" value="Segment"/>
</dbReference>
<dbReference type="EMBL" id="MG922974">
    <property type="protein sequence ID" value="AVJ49003.1"/>
    <property type="molecule type" value="Genomic_DNA"/>
</dbReference>
<reference evidence="3" key="1">
    <citation type="submission" date="2018-02" db="EMBL/GenBank/DDBJ databases">
        <title>Complete genome of Klebsiella pneumoniae Podoviridae bacteriophage KP8.</title>
        <authorList>
            <person name="Bokovaya O."/>
            <person name="Tikunov A."/>
            <person name="Morozova V."/>
        </authorList>
    </citation>
    <scope>NUCLEOTIDE SEQUENCE [LARGE SCALE GENOMIC DNA]</scope>
</reference>
<feature type="transmembrane region" description="Helical" evidence="1">
    <location>
        <begin position="12"/>
        <end position="33"/>
    </location>
</feature>
<organism evidence="2 3">
    <name type="scientific">Klebsiella phage KP8</name>
    <dbReference type="NCBI Taxonomy" id="2099850"/>
    <lineage>
        <taxon>Viruses</taxon>
        <taxon>Duplodnaviria</taxon>
        <taxon>Heunggongvirae</taxon>
        <taxon>Uroviricota</taxon>
        <taxon>Caudoviricetes</taxon>
        <taxon>Schitoviridae</taxon>
        <taxon>Enquatrovirinae</taxon>
        <taxon>Kaypoctavirus</taxon>
        <taxon>Kaypoctavirus KP8</taxon>
    </lineage>
</organism>
<keyword evidence="1" id="KW-1133">Transmembrane helix</keyword>
<keyword evidence="3" id="KW-1185">Reference proteome</keyword>
<dbReference type="RefSeq" id="YP_009837535.1">
    <property type="nucleotide sequence ID" value="NC_048700.1"/>
</dbReference>
<proteinExistence type="predicted"/>